<protein>
    <submittedName>
        <fullName evidence="1">Uncharacterized protein</fullName>
    </submittedName>
</protein>
<keyword evidence="2" id="KW-1185">Reference proteome</keyword>
<sequence length="65" mass="7438">MSQLMILASSLARAGLARDRIRPRLNAAVPLFFILLRFSPEEALLLRGTFDLIWRSGRIGPLRFR</sequence>
<dbReference type="EMBL" id="NWBU01000010">
    <property type="protein sequence ID" value="PTQ09921.1"/>
    <property type="molecule type" value="Genomic_DNA"/>
</dbReference>
<name>A0A2T5FVW6_9SPHN</name>
<accession>A0A2T5FVW6</accession>
<reference evidence="1 2" key="1">
    <citation type="submission" date="2017-09" db="EMBL/GenBank/DDBJ databases">
        <title>Sphingomonas panjinensis sp.nov., isolated from oil-contaminated soil.</title>
        <authorList>
            <person name="Wang L."/>
            <person name="Chen L."/>
        </authorList>
    </citation>
    <scope>NUCLEOTIDE SEQUENCE [LARGE SCALE GENOMIC DNA]</scope>
    <source>
        <strain evidence="1 2">FW-11</strain>
    </source>
</reference>
<evidence type="ECO:0000313" key="1">
    <source>
        <dbReference type="EMBL" id="PTQ09921.1"/>
    </source>
</evidence>
<comment type="caution">
    <text evidence="1">The sequence shown here is derived from an EMBL/GenBank/DDBJ whole genome shotgun (WGS) entry which is preliminary data.</text>
</comment>
<evidence type="ECO:0000313" key="2">
    <source>
        <dbReference type="Proteomes" id="UP000244162"/>
    </source>
</evidence>
<proteinExistence type="predicted"/>
<organism evidence="1 2">
    <name type="scientific">Sphingomonas oleivorans</name>
    <dbReference type="NCBI Taxonomy" id="1735121"/>
    <lineage>
        <taxon>Bacteria</taxon>
        <taxon>Pseudomonadati</taxon>
        <taxon>Pseudomonadota</taxon>
        <taxon>Alphaproteobacteria</taxon>
        <taxon>Sphingomonadales</taxon>
        <taxon>Sphingomonadaceae</taxon>
        <taxon>Sphingomonas</taxon>
    </lineage>
</organism>
<dbReference type="Proteomes" id="UP000244162">
    <property type="component" value="Unassembled WGS sequence"/>
</dbReference>
<dbReference type="RefSeq" id="WP_107968273.1">
    <property type="nucleotide sequence ID" value="NZ_NWBU01000010.1"/>
</dbReference>
<gene>
    <name evidence="1" type="ORF">CLG96_12235</name>
</gene>
<dbReference type="AlphaFoldDB" id="A0A2T5FVW6"/>